<keyword evidence="6 7" id="KW-0472">Membrane</keyword>
<evidence type="ECO:0000256" key="6">
    <source>
        <dbReference type="ARBA" id="ARBA00023136"/>
    </source>
</evidence>
<dbReference type="GO" id="GO:0070782">
    <property type="term" value="P:phosphatidylserine exposure on apoptotic cell surface"/>
    <property type="evidence" value="ECO:0007669"/>
    <property type="project" value="TreeGrafter"/>
</dbReference>
<feature type="transmembrane region" description="Helical" evidence="7">
    <location>
        <begin position="281"/>
        <end position="302"/>
    </location>
</feature>
<reference evidence="8" key="1">
    <citation type="submission" date="2020-11" db="EMBL/GenBank/DDBJ databases">
        <authorList>
            <person name="Tran Van P."/>
        </authorList>
    </citation>
    <scope>NUCLEOTIDE SEQUENCE</scope>
</reference>
<dbReference type="GO" id="GO:0043652">
    <property type="term" value="P:engulfment of apoptotic cell"/>
    <property type="evidence" value="ECO:0007669"/>
    <property type="project" value="TreeGrafter"/>
</dbReference>
<dbReference type="AlphaFoldDB" id="A0A7R8ZMQ4"/>
<dbReference type="OrthoDB" id="6136301at2759"/>
<keyword evidence="5 7" id="KW-1133">Transmembrane helix</keyword>
<protein>
    <recommendedName>
        <fullName evidence="7">XK-related protein</fullName>
    </recommendedName>
</protein>
<evidence type="ECO:0000256" key="2">
    <source>
        <dbReference type="ARBA" id="ARBA00008789"/>
    </source>
</evidence>
<sequence length="338" mass="38249">MAGPEETDPRGKTSGRTIVQAHELQIVSAGIDDQADIARLETSVISFQGQWNGKPLQTWQFLEEGVHVAGSIGKMTGRHVIHGIQTVTEGVGKVGQFTGQKVVKTLFEADFEGDFDWWAAVQILISIASFIFDYVSDISVTILLWRENGNTWEFKLTQIGSLYFGYQSRKEAKARQRRVVGPYCVNPKREITYSDLYAIEQKNTAYLDLLHSMVEDAPQLVLQLYILLTQASLNRDNRTTFCTGPDNVPHPIQELLYNAVMAWVLIVDFMNLTSQPTRFKLLLYYGIVLVENATLGALFHIIGNCPCAKKLQVQEKLLPDIPRPYRKKELVRDVDELR</sequence>
<accession>A0A7R8ZMQ4</accession>
<evidence type="ECO:0000256" key="1">
    <source>
        <dbReference type="ARBA" id="ARBA00004651"/>
    </source>
</evidence>
<dbReference type="InterPro" id="IPR050895">
    <property type="entry name" value="XK-related_scramblase"/>
</dbReference>
<dbReference type="InterPro" id="IPR018629">
    <property type="entry name" value="XK-rel"/>
</dbReference>
<organism evidence="8">
    <name type="scientific">Cyprideis torosa</name>
    <dbReference type="NCBI Taxonomy" id="163714"/>
    <lineage>
        <taxon>Eukaryota</taxon>
        <taxon>Metazoa</taxon>
        <taxon>Ecdysozoa</taxon>
        <taxon>Arthropoda</taxon>
        <taxon>Crustacea</taxon>
        <taxon>Oligostraca</taxon>
        <taxon>Ostracoda</taxon>
        <taxon>Podocopa</taxon>
        <taxon>Podocopida</taxon>
        <taxon>Cytherocopina</taxon>
        <taxon>Cytheroidea</taxon>
        <taxon>Cytherideidae</taxon>
        <taxon>Cyprideis</taxon>
    </lineage>
</organism>
<keyword evidence="3" id="KW-1003">Cell membrane</keyword>
<dbReference type="Pfam" id="PF09815">
    <property type="entry name" value="XK-related"/>
    <property type="match status" value="2"/>
</dbReference>
<keyword evidence="4 7" id="KW-0812">Transmembrane</keyword>
<proteinExistence type="inferred from homology"/>
<dbReference type="PANTHER" id="PTHR16024">
    <property type="entry name" value="XK-RELATED PROTEIN"/>
    <property type="match status" value="1"/>
</dbReference>
<dbReference type="GO" id="GO:0005886">
    <property type="term" value="C:plasma membrane"/>
    <property type="evidence" value="ECO:0007669"/>
    <property type="project" value="UniProtKB-SubCell"/>
</dbReference>
<dbReference type="EMBL" id="OB660503">
    <property type="protein sequence ID" value="CAD7225113.1"/>
    <property type="molecule type" value="Genomic_DNA"/>
</dbReference>
<evidence type="ECO:0000256" key="3">
    <source>
        <dbReference type="ARBA" id="ARBA00022475"/>
    </source>
</evidence>
<evidence type="ECO:0000256" key="4">
    <source>
        <dbReference type="ARBA" id="ARBA00022692"/>
    </source>
</evidence>
<comment type="caution">
    <text evidence="7">Lacks conserved residue(s) required for the propagation of feature annotation.</text>
</comment>
<evidence type="ECO:0000256" key="5">
    <source>
        <dbReference type="ARBA" id="ARBA00022989"/>
    </source>
</evidence>
<dbReference type="PANTHER" id="PTHR16024:SF10">
    <property type="entry name" value="XK-RELATED PROTEIN"/>
    <property type="match status" value="1"/>
</dbReference>
<comment type="similarity">
    <text evidence="2 7">Belongs to the XK family.</text>
</comment>
<evidence type="ECO:0000256" key="7">
    <source>
        <dbReference type="RuleBase" id="RU910716"/>
    </source>
</evidence>
<comment type="subcellular location">
    <subcellularLocation>
        <location evidence="1">Cell membrane</location>
        <topology evidence="1">Multi-pass membrane protein</topology>
    </subcellularLocation>
    <subcellularLocation>
        <location evidence="7">Membrane</location>
        <topology evidence="7">Multi-pass membrane protein</topology>
    </subcellularLocation>
</comment>
<evidence type="ECO:0000313" key="8">
    <source>
        <dbReference type="EMBL" id="CAD7225113.1"/>
    </source>
</evidence>
<dbReference type="GO" id="GO:1902742">
    <property type="term" value="P:apoptotic process involved in development"/>
    <property type="evidence" value="ECO:0007669"/>
    <property type="project" value="TreeGrafter"/>
</dbReference>
<name>A0A7R8ZMQ4_9CRUS</name>
<gene>
    <name evidence="8" type="ORF">CTOB1V02_LOCUS3060</name>
</gene>